<dbReference type="OrthoDB" id="2367075at2759"/>
<gene>
    <name evidence="2" type="ORF">SISNIDRAFT_468220</name>
</gene>
<name>A0A164RXZ9_9AGAM</name>
<reference evidence="2 3" key="1">
    <citation type="journal article" date="2016" name="Mol. Biol. Evol.">
        <title>Comparative Genomics of Early-Diverging Mushroom-Forming Fungi Provides Insights into the Origins of Lignocellulose Decay Capabilities.</title>
        <authorList>
            <person name="Nagy L.G."/>
            <person name="Riley R."/>
            <person name="Tritt A."/>
            <person name="Adam C."/>
            <person name="Daum C."/>
            <person name="Floudas D."/>
            <person name="Sun H."/>
            <person name="Yadav J.S."/>
            <person name="Pangilinan J."/>
            <person name="Larsson K.H."/>
            <person name="Matsuura K."/>
            <person name="Barry K."/>
            <person name="Labutti K."/>
            <person name="Kuo R."/>
            <person name="Ohm R.A."/>
            <person name="Bhattacharya S.S."/>
            <person name="Shirouzu T."/>
            <person name="Yoshinaga Y."/>
            <person name="Martin F.M."/>
            <person name="Grigoriev I.V."/>
            <person name="Hibbett D.S."/>
        </authorList>
    </citation>
    <scope>NUCLEOTIDE SEQUENCE [LARGE SCALE GENOMIC DNA]</scope>
    <source>
        <strain evidence="2 3">HHB9708</strain>
    </source>
</reference>
<proteinExistence type="predicted"/>
<organism evidence="2 3">
    <name type="scientific">Sistotremastrum niveocremeum HHB9708</name>
    <dbReference type="NCBI Taxonomy" id="1314777"/>
    <lineage>
        <taxon>Eukaryota</taxon>
        <taxon>Fungi</taxon>
        <taxon>Dikarya</taxon>
        <taxon>Basidiomycota</taxon>
        <taxon>Agaricomycotina</taxon>
        <taxon>Agaricomycetes</taxon>
        <taxon>Sistotremastrales</taxon>
        <taxon>Sistotremastraceae</taxon>
        <taxon>Sertulicium</taxon>
        <taxon>Sertulicium niveocremeum</taxon>
    </lineage>
</organism>
<evidence type="ECO:0000313" key="2">
    <source>
        <dbReference type="EMBL" id="KZS90988.1"/>
    </source>
</evidence>
<dbReference type="Proteomes" id="UP000076722">
    <property type="component" value="Unassembled WGS sequence"/>
</dbReference>
<feature type="region of interest" description="Disordered" evidence="1">
    <location>
        <begin position="168"/>
        <end position="198"/>
    </location>
</feature>
<dbReference type="EMBL" id="KV419418">
    <property type="protein sequence ID" value="KZS90988.1"/>
    <property type="molecule type" value="Genomic_DNA"/>
</dbReference>
<sequence>MRERRDSLTRNGRSEIRGVRDITSQAVRSLYTTLRRITQHRFGEGDTVCETLAKSRVQMNSRERSWPKIVKGMERYFSASFVRCHVGVTVVLTPAFSLTLSSSYAYILLVPLPNFPGMAGTTVAPVHIAPQWSPAASQLDEDRVGMTGMQTPPSSQMLKSPIPGFQTPQRHSAPQGYTLSTPSDFSTGGQHNFTSPVTPSIPNVAREFHASYIRTDELYTLAAYDPSKRLYVLYRAPIKWIAKRSEPLQNLLCIERTHKREGKTDDNAIQLPDPAPHWSAFFEWFNRMDGDRVYPLDHWVSLLALGSKYCMEEPKHDAILQIQAHNLRPSNLLRYCKDYRVEAWFLPSLKLLVAMHWTAFTAEDIDTMGVDVFHLILVLKGQVDNAHKSVINNTYEDMVHVCFNQSECQAAFDAFLREITCRILHPETPISHVEAEKMLDDYAGDGFDPACFQQAVRDIKLRGLLREDRRILRDGYRGIAEYFGYSKSIVPDVYW</sequence>
<keyword evidence="3" id="KW-1185">Reference proteome</keyword>
<dbReference type="AlphaFoldDB" id="A0A164RXZ9"/>
<evidence type="ECO:0000256" key="1">
    <source>
        <dbReference type="SAM" id="MobiDB-lite"/>
    </source>
</evidence>
<evidence type="ECO:0000313" key="3">
    <source>
        <dbReference type="Proteomes" id="UP000076722"/>
    </source>
</evidence>
<protein>
    <submittedName>
        <fullName evidence="2">Uncharacterized protein</fullName>
    </submittedName>
</protein>
<accession>A0A164RXZ9</accession>